<accession>Q97JH6</accession>
<dbReference type="EMBL" id="AE001437">
    <property type="protein sequence ID" value="AAK79278.1"/>
    <property type="molecule type" value="Genomic_DNA"/>
</dbReference>
<proteinExistence type="predicted"/>
<dbReference type="GeneID" id="45000481"/>
<organism evidence="1 2">
    <name type="scientific">Clostridium acetobutylicum (strain ATCC 824 / DSM 792 / JCM 1419 / IAM 19013 / LMG 5710 / NBRC 13948 / NRRL B-527 / VKM B-1787 / 2291 / W)</name>
    <dbReference type="NCBI Taxonomy" id="272562"/>
    <lineage>
        <taxon>Bacteria</taxon>
        <taxon>Bacillati</taxon>
        <taxon>Bacillota</taxon>
        <taxon>Clostridia</taxon>
        <taxon>Eubacteriales</taxon>
        <taxon>Clostridiaceae</taxon>
        <taxon>Clostridium</taxon>
    </lineage>
</organism>
<sequence length="49" mass="5723">MDYVFSEDELIKILAKDPNVKTVEDVQNILKSCLKICFSRCSKENWTNI</sequence>
<protein>
    <submittedName>
        <fullName evidence="1">Uncharacterized protein</fullName>
    </submittedName>
</protein>
<dbReference type="Proteomes" id="UP000000814">
    <property type="component" value="Chromosome"/>
</dbReference>
<reference evidence="1 2" key="1">
    <citation type="journal article" date="2001" name="J. Bacteriol.">
        <title>Genome sequence and comparative analysis of the solvent-producing bacterium Clostridium acetobutylicum.</title>
        <authorList>
            <person name="Nolling J."/>
            <person name="Breton G."/>
            <person name="Omelchenko M.V."/>
            <person name="Makarova K.S."/>
            <person name="Zeng Q."/>
            <person name="Gibson R."/>
            <person name="Lee H.M."/>
            <person name="Dubois J."/>
            <person name="Qiu D."/>
            <person name="Hitti J."/>
            <person name="Wolf Y.I."/>
            <person name="Tatusov R.L."/>
            <person name="Sabathe F."/>
            <person name="Doucette-Stamm L."/>
            <person name="Soucaille P."/>
            <person name="Daly M.J."/>
            <person name="Bennett G.N."/>
            <person name="Koonin E.V."/>
            <person name="Smith D.R."/>
        </authorList>
    </citation>
    <scope>NUCLEOTIDE SEQUENCE [LARGE SCALE GENOMIC DNA]</scope>
    <source>
        <strain evidence="2">ATCC 824 / DSM 792 / JCM 1419 / LMG 5710 / VKM B-1787</strain>
    </source>
</reference>
<keyword evidence="2" id="KW-1185">Reference proteome</keyword>
<dbReference type="STRING" id="272562.CA_C1307"/>
<dbReference type="PATRIC" id="fig|272562.8.peg.1509"/>
<dbReference type="AlphaFoldDB" id="Q97JH6"/>
<dbReference type="HOGENOM" id="CLU_3133910_0_0_9"/>
<gene>
    <name evidence="1" type="ordered locus">CA_C1307</name>
</gene>
<evidence type="ECO:0000313" key="2">
    <source>
        <dbReference type="Proteomes" id="UP000000814"/>
    </source>
</evidence>
<name>Q97JH6_CLOAB</name>
<dbReference type="RefSeq" id="WP_010964619.1">
    <property type="nucleotide sequence ID" value="NC_003030.1"/>
</dbReference>
<dbReference type="KEGG" id="cac:CA_C1307"/>
<dbReference type="PIR" id="C97061">
    <property type="entry name" value="C97061"/>
</dbReference>
<evidence type="ECO:0000313" key="1">
    <source>
        <dbReference type="EMBL" id="AAK79278.1"/>
    </source>
</evidence>